<comment type="catalytic activity">
    <reaction evidence="1">
        <text>S-ubiquitinyl-[E2 ubiquitin-conjugating enzyme]-L-cysteine + [acceptor protein]-L-lysine = [E2 ubiquitin-conjugating enzyme]-L-cysteine + N(6)-ubiquitinyl-[acceptor protein]-L-lysine.</text>
        <dbReference type="EC" id="2.3.2.27"/>
    </reaction>
</comment>
<reference evidence="19" key="3">
    <citation type="submission" date="2025-08" db="UniProtKB">
        <authorList>
            <consortium name="Ensembl"/>
        </authorList>
    </citation>
    <scope>IDENTIFICATION</scope>
    <source>
        <strain evidence="19">HSOK</strain>
    </source>
</reference>
<feature type="compositionally biased region" description="Pro residues" evidence="17">
    <location>
        <begin position="928"/>
        <end position="944"/>
    </location>
</feature>
<keyword evidence="3" id="KW-0808">Transferase</keyword>
<evidence type="ECO:0000256" key="4">
    <source>
        <dbReference type="ARBA" id="ARBA00022723"/>
    </source>
</evidence>
<feature type="region of interest" description="Disordered" evidence="17">
    <location>
        <begin position="1091"/>
        <end position="1110"/>
    </location>
</feature>
<evidence type="ECO:0000256" key="2">
    <source>
        <dbReference type="ARBA" id="ARBA00012483"/>
    </source>
</evidence>
<feature type="region of interest" description="Disordered" evidence="17">
    <location>
        <begin position="850"/>
        <end position="1081"/>
    </location>
</feature>
<feature type="compositionally biased region" description="Low complexity" evidence="17">
    <location>
        <begin position="658"/>
        <end position="678"/>
    </location>
</feature>
<feature type="compositionally biased region" description="Basic and acidic residues" evidence="17">
    <location>
        <begin position="712"/>
        <end position="723"/>
    </location>
</feature>
<dbReference type="PROSITE" id="PS00518">
    <property type="entry name" value="ZF_RING_1"/>
    <property type="match status" value="1"/>
</dbReference>
<dbReference type="InterPro" id="IPR001841">
    <property type="entry name" value="Znf_RING"/>
</dbReference>
<dbReference type="PROSITE" id="PS50089">
    <property type="entry name" value="ZF_RING_2"/>
    <property type="match status" value="1"/>
</dbReference>
<evidence type="ECO:0000313" key="20">
    <source>
        <dbReference type="Proteomes" id="UP000265200"/>
    </source>
</evidence>
<feature type="compositionally biased region" description="Polar residues" evidence="17">
    <location>
        <begin position="454"/>
        <end position="470"/>
    </location>
</feature>
<dbReference type="InterPro" id="IPR013083">
    <property type="entry name" value="Znf_RING/FYVE/PHD"/>
</dbReference>
<evidence type="ECO:0000256" key="7">
    <source>
        <dbReference type="ARBA" id="ARBA00022833"/>
    </source>
</evidence>
<evidence type="ECO:0000256" key="6">
    <source>
        <dbReference type="ARBA" id="ARBA00022786"/>
    </source>
</evidence>
<feature type="compositionally biased region" description="Basic residues" evidence="17">
    <location>
        <begin position="603"/>
        <end position="618"/>
    </location>
</feature>
<dbReference type="Proteomes" id="UP000265200">
    <property type="component" value="Chromosome 18"/>
</dbReference>
<dbReference type="InterPro" id="IPR017907">
    <property type="entry name" value="Znf_RING_CS"/>
</dbReference>
<dbReference type="PANTHER" id="PTHR46077">
    <property type="entry name" value="E3 UBIQUITIN-PROTEIN LIGASE TOPORS"/>
    <property type="match status" value="1"/>
</dbReference>
<dbReference type="InterPro" id="IPR058746">
    <property type="entry name" value="Znf_RING-type_Topors"/>
</dbReference>
<feature type="compositionally biased region" description="Pro residues" evidence="17">
    <location>
        <begin position="983"/>
        <end position="997"/>
    </location>
</feature>
<evidence type="ECO:0000256" key="8">
    <source>
        <dbReference type="ARBA" id="ARBA00023015"/>
    </source>
</evidence>
<dbReference type="SUPFAM" id="SSF57850">
    <property type="entry name" value="RING/U-box"/>
    <property type="match status" value="1"/>
</dbReference>
<dbReference type="PANTHER" id="PTHR46077:SF1">
    <property type="entry name" value="TOP1 BINDING ARGININE_SERINE RICH PROTEIN, E3 UBIQUITIN LIGASE"/>
    <property type="match status" value="1"/>
</dbReference>
<feature type="compositionally biased region" description="Basic residues" evidence="17">
    <location>
        <begin position="726"/>
        <end position="739"/>
    </location>
</feature>
<feature type="compositionally biased region" description="Pro residues" evidence="17">
    <location>
        <begin position="679"/>
        <end position="690"/>
    </location>
</feature>
<evidence type="ECO:0000256" key="11">
    <source>
        <dbReference type="ARBA" id="ARBA00076856"/>
    </source>
</evidence>
<feature type="compositionally biased region" description="Polar residues" evidence="17">
    <location>
        <begin position="435"/>
        <end position="446"/>
    </location>
</feature>
<name>A0A3P9IKB7_ORYLA</name>
<accession>A0A3P9IKB7</accession>
<evidence type="ECO:0000256" key="16">
    <source>
        <dbReference type="PROSITE-ProRule" id="PRU00175"/>
    </source>
</evidence>
<feature type="region of interest" description="Disordered" evidence="17">
    <location>
        <begin position="419"/>
        <end position="834"/>
    </location>
</feature>
<feature type="compositionally biased region" description="Basic and acidic residues" evidence="17">
    <location>
        <begin position="518"/>
        <end position="529"/>
    </location>
</feature>
<evidence type="ECO:0000256" key="9">
    <source>
        <dbReference type="ARBA" id="ARBA00023163"/>
    </source>
</evidence>
<keyword evidence="9" id="KW-0804">Transcription</keyword>
<reference evidence="19 20" key="2">
    <citation type="submission" date="2017-04" db="EMBL/GenBank/DDBJ databases">
        <title>CpG methylation of centromeres and impact of large insertions on vertebrate speciation.</title>
        <authorList>
            <person name="Ichikawa K."/>
            <person name="Yoshimura J."/>
            <person name="Morishita S."/>
        </authorList>
    </citation>
    <scope>NUCLEOTIDE SEQUENCE</scope>
    <source>
        <strain evidence="19 20">HSOK</strain>
    </source>
</reference>
<evidence type="ECO:0000256" key="14">
    <source>
        <dbReference type="ARBA" id="ARBA00079184"/>
    </source>
</evidence>
<feature type="region of interest" description="Disordered" evidence="17">
    <location>
        <begin position="1"/>
        <end position="83"/>
    </location>
</feature>
<dbReference type="GO" id="GO:0032391">
    <property type="term" value="C:photoreceptor connecting cilium"/>
    <property type="evidence" value="ECO:0007669"/>
    <property type="project" value="UniProtKB-ARBA"/>
</dbReference>
<feature type="compositionally biased region" description="Basic and acidic residues" evidence="17">
    <location>
        <begin position="192"/>
        <end position="201"/>
    </location>
</feature>
<dbReference type="CDD" id="cd16574">
    <property type="entry name" value="RING-HC_Topors"/>
    <property type="match status" value="1"/>
</dbReference>
<dbReference type="GO" id="GO:0008630">
    <property type="term" value="P:intrinsic apoptotic signaling pathway in response to DNA damage"/>
    <property type="evidence" value="ECO:0007669"/>
    <property type="project" value="UniProtKB-ARBA"/>
</dbReference>
<sequence>MPLTARGSSRRKRRRKTAEEQPEPAETPAEVMAPTRMKLRRRDNAAAGPSGGGDGPGVETRGATRTSSRRKNKAAAASSSSLRAAIAVEETSPDSKCPICLDRFNNLAYLDRCLHRFCFPCIQEWSHNKAECPLCKQPFSSILHSVRAEDDFKEYTPQPAPPHSSVAATVAMVAAMAARSDHHMRLMLRRHQAEDGRETATRRRRRERAARAGVADDRTGLWEWYLGSRHLPVTPSPPSTALVNFSTTSERARRRHVNLLAARQRLKRQRLAYRRTLYRHGIRVRGVAGVTGLEGQRDLTAESFRQNPAHLNRLRRWVRRELKVLYGAHATLVDIVQRIVMERMACHGLDDTAAMEEELRPFLLGRTEHFLHELLSFARSPLAMDSYDMQAEYEPLPGALQLDGLSSSSNSSSVIAISEEEGDRGGQSLGASDDVIQSGSCLSQSGWDDETPGPSYSTAEPSPLRNSFSPAHQEPPNEEPARKGEEEGEECEIVGYKKPIAERTPELVQLSSDSEEEEQKKEAEPEEKSAPPTTCTPPAPPSTSTVCKEVPEAQRNSEGAAACRVRSWSGSSEGSRSSLCSLSPATPTWRGPGGASREGKSPCRQRRTKSKRGGHMRKSGTLCNPNRSIYPPMLRRCSPLSSSDSSPDPTWELRGAQVSPLSSLVSSPSRSSSSSPLCSSPPPRTPPTPTLSPAERPHQAEKPGGKRKYKSRHLDADAKDPSWRPKGGKNSRKKKKKRSQREESKRATDSIQSRRSREERSPSVEIIYEGVASSTQTPLRRRRKRQRRTQPSSPPVIITLDSDSSPGPAHNSASSSPLSSQQTVDFSDLPPLSLAHSAGVGRALDVGELPANILDPGSEGSDPEPAGRSQSRIDIQSESDVDVEKVEDAGAGEDGPITVADTEGADLSRAPTPKAEPESTAPGGSGVLPPPLIPLSPTIPPPPTDTHSECRDAPPLPKWAGPVQPHSRNTPPPLKHKNAGCPQWPPLSPSKPRPSEPPLLGEGPTIPHFVTLKRPPLKAGLGPHTQPLPSCGSDPSPPKSEKTSSSLYDPPLPVYPSPSCRLHSPPHTDSTSTVLHPPSCAAAVGGDFLSGVNCRPVLAPPTNSLPAPKGEELSEMLSRLRSVLNAPDPHPGSPRPPYDTPSPPYNADQPQDRNSPDPPAEFRLDRLLNHTALIPPTSDPHPPPRKFRAEADTPPPHRLPDPLRQSEHS</sequence>
<keyword evidence="4" id="KW-0479">Metal-binding</keyword>
<feature type="compositionally biased region" description="Polar residues" evidence="17">
    <location>
        <begin position="868"/>
        <end position="878"/>
    </location>
</feature>
<dbReference type="AlphaFoldDB" id="A0A3P9IKB7"/>
<feature type="compositionally biased region" description="Basic residues" evidence="17">
    <location>
        <begin position="779"/>
        <end position="788"/>
    </location>
</feature>
<evidence type="ECO:0000256" key="13">
    <source>
        <dbReference type="ARBA" id="ARBA00079040"/>
    </source>
</evidence>
<feature type="compositionally biased region" description="Low complexity" evidence="17">
    <location>
        <begin position="638"/>
        <end position="649"/>
    </location>
</feature>
<feature type="compositionally biased region" description="Basic and acidic residues" evidence="17">
    <location>
        <begin position="1150"/>
        <end position="1168"/>
    </location>
</feature>
<protein>
    <recommendedName>
        <fullName evidence="10">E3 ubiquitin-protein ligase Topors</fullName>
        <ecNumber evidence="2">2.3.2.27</ecNumber>
    </recommendedName>
    <alternativeName>
        <fullName evidence="11">RING-type E3 ubiquitin transferase Topors</fullName>
    </alternativeName>
    <alternativeName>
        <fullName evidence="13">SUMO1-protein E3 ligase Topors</fullName>
    </alternativeName>
    <alternativeName>
        <fullName evidence="12">Topoisomerase I-binding RING finger protein</fullName>
    </alternativeName>
    <alternativeName>
        <fullName evidence="14">Topoisomerase I-binding arginine/serine-rich protein</fullName>
    </alternativeName>
    <alternativeName>
        <fullName evidence="15">Tumor suppressor p53-binding protein 3</fullName>
    </alternativeName>
</protein>
<dbReference type="FunFam" id="3.30.40.10:FF:000136">
    <property type="entry name" value="E3 ubiquitin-protein ligase Topors"/>
    <property type="match status" value="1"/>
</dbReference>
<keyword evidence="7" id="KW-0862">Zinc</keyword>
<evidence type="ECO:0000256" key="1">
    <source>
        <dbReference type="ARBA" id="ARBA00000900"/>
    </source>
</evidence>
<proteinExistence type="predicted"/>
<reference key="1">
    <citation type="journal article" date="2007" name="Nature">
        <title>The medaka draft genome and insights into vertebrate genome evolution.</title>
        <authorList>
            <person name="Kasahara M."/>
            <person name="Naruse K."/>
            <person name="Sasaki S."/>
            <person name="Nakatani Y."/>
            <person name="Qu W."/>
            <person name="Ahsan B."/>
            <person name="Yamada T."/>
            <person name="Nagayasu Y."/>
            <person name="Doi K."/>
            <person name="Kasai Y."/>
            <person name="Jindo T."/>
            <person name="Kobayashi D."/>
            <person name="Shimada A."/>
            <person name="Toyoda A."/>
            <person name="Kuroki Y."/>
            <person name="Fujiyama A."/>
            <person name="Sasaki T."/>
            <person name="Shimizu A."/>
            <person name="Asakawa S."/>
            <person name="Shimizu N."/>
            <person name="Hashimoto S."/>
            <person name="Yang J."/>
            <person name="Lee Y."/>
            <person name="Matsushima K."/>
            <person name="Sugano S."/>
            <person name="Sakaizumi M."/>
            <person name="Narita T."/>
            <person name="Ohishi K."/>
            <person name="Haga S."/>
            <person name="Ohta F."/>
            <person name="Nomoto H."/>
            <person name="Nogata K."/>
            <person name="Morishita T."/>
            <person name="Endo T."/>
            <person name="Shin-I T."/>
            <person name="Takeda H."/>
            <person name="Morishita S."/>
            <person name="Kohara Y."/>
        </authorList>
    </citation>
    <scope>NUCLEOTIDE SEQUENCE [LARGE SCALE GENOMIC DNA]</scope>
    <source>
        <strain>Hd-rR</strain>
    </source>
</reference>
<evidence type="ECO:0000256" key="5">
    <source>
        <dbReference type="ARBA" id="ARBA00022771"/>
    </source>
</evidence>
<dbReference type="GO" id="GO:0008270">
    <property type="term" value="F:zinc ion binding"/>
    <property type="evidence" value="ECO:0007669"/>
    <property type="project" value="UniProtKB-KW"/>
</dbReference>
<feature type="region of interest" description="Disordered" evidence="17">
    <location>
        <begin position="192"/>
        <end position="212"/>
    </location>
</feature>
<evidence type="ECO:0000256" key="17">
    <source>
        <dbReference type="SAM" id="MobiDB-lite"/>
    </source>
</evidence>
<keyword evidence="8" id="KW-0805">Transcription regulation</keyword>
<keyword evidence="6" id="KW-0833">Ubl conjugation pathway</keyword>
<dbReference type="Pfam" id="PF26084">
    <property type="entry name" value="PWI_Topors"/>
    <property type="match status" value="1"/>
</dbReference>
<feature type="domain" description="RING-type" evidence="18">
    <location>
        <begin position="97"/>
        <end position="136"/>
    </location>
</feature>
<dbReference type="EC" id="2.3.2.27" evidence="2"/>
<dbReference type="SMART" id="SM00184">
    <property type="entry name" value="RING"/>
    <property type="match status" value="1"/>
</dbReference>
<evidence type="ECO:0000259" key="18">
    <source>
        <dbReference type="PROSITE" id="PS50089"/>
    </source>
</evidence>
<feature type="compositionally biased region" description="Low complexity" evidence="17">
    <location>
        <begin position="566"/>
        <end position="583"/>
    </location>
</feature>
<dbReference type="Gene3D" id="3.30.40.10">
    <property type="entry name" value="Zinc/RING finger domain, C3HC4 (zinc finger)"/>
    <property type="match status" value="1"/>
</dbReference>
<evidence type="ECO:0000256" key="10">
    <source>
        <dbReference type="ARBA" id="ARBA00071236"/>
    </source>
</evidence>
<organism evidence="19 20">
    <name type="scientific">Oryzias latipes</name>
    <name type="common">Japanese rice fish</name>
    <name type="synonym">Japanese killifish</name>
    <dbReference type="NCBI Taxonomy" id="8090"/>
    <lineage>
        <taxon>Eukaryota</taxon>
        <taxon>Metazoa</taxon>
        <taxon>Chordata</taxon>
        <taxon>Craniata</taxon>
        <taxon>Vertebrata</taxon>
        <taxon>Euteleostomi</taxon>
        <taxon>Actinopterygii</taxon>
        <taxon>Neopterygii</taxon>
        <taxon>Teleostei</taxon>
        <taxon>Neoteleostei</taxon>
        <taxon>Acanthomorphata</taxon>
        <taxon>Ovalentaria</taxon>
        <taxon>Atherinomorphae</taxon>
        <taxon>Beloniformes</taxon>
        <taxon>Adrianichthyidae</taxon>
        <taxon>Oryziinae</taxon>
        <taxon>Oryzias</taxon>
    </lineage>
</organism>
<dbReference type="InterPro" id="IPR018957">
    <property type="entry name" value="Znf_C3HC4_RING-type"/>
</dbReference>
<evidence type="ECO:0000256" key="3">
    <source>
        <dbReference type="ARBA" id="ARBA00022679"/>
    </source>
</evidence>
<evidence type="ECO:0000256" key="15">
    <source>
        <dbReference type="ARBA" id="ARBA00082108"/>
    </source>
</evidence>
<feature type="compositionally biased region" description="Low complexity" evidence="17">
    <location>
        <begin position="74"/>
        <end position="83"/>
    </location>
</feature>
<feature type="region of interest" description="Disordered" evidence="17">
    <location>
        <begin position="1121"/>
        <end position="1209"/>
    </location>
</feature>
<dbReference type="Ensembl" id="ENSORLT00015029619.1">
    <property type="protein sequence ID" value="ENSORLP00015020399.1"/>
    <property type="gene ID" value="ENSORLG00015021534.1"/>
</dbReference>
<dbReference type="Pfam" id="PF00097">
    <property type="entry name" value="zf-C3HC4"/>
    <property type="match status" value="1"/>
</dbReference>
<reference evidence="19" key="4">
    <citation type="submission" date="2025-09" db="UniProtKB">
        <authorList>
            <consortium name="Ensembl"/>
        </authorList>
    </citation>
    <scope>IDENTIFICATION</scope>
    <source>
        <strain evidence="19">HSOK</strain>
    </source>
</reference>
<keyword evidence="5 16" id="KW-0863">Zinc-finger</keyword>
<feature type="compositionally biased region" description="Pro residues" evidence="17">
    <location>
        <begin position="1128"/>
        <end position="1144"/>
    </location>
</feature>
<dbReference type="InterPro" id="IPR058745">
    <property type="entry name" value="PWI_Topors"/>
</dbReference>
<feature type="compositionally biased region" description="Basic and acidic residues" evidence="17">
    <location>
        <begin position="1198"/>
        <end position="1209"/>
    </location>
</feature>
<evidence type="ECO:0000313" key="19">
    <source>
        <dbReference type="Ensembl" id="ENSORLP00015020399.1"/>
    </source>
</evidence>
<feature type="compositionally biased region" description="Basic and acidic residues" evidence="17">
    <location>
        <begin position="695"/>
        <end position="704"/>
    </location>
</feature>
<dbReference type="GO" id="GO:0061630">
    <property type="term" value="F:ubiquitin protein ligase activity"/>
    <property type="evidence" value="ECO:0007669"/>
    <property type="project" value="UniProtKB-EC"/>
</dbReference>
<evidence type="ECO:0000256" key="12">
    <source>
        <dbReference type="ARBA" id="ARBA00076940"/>
    </source>
</evidence>